<dbReference type="InterPro" id="IPR033121">
    <property type="entry name" value="PEPTIDASE_A1"/>
</dbReference>
<feature type="transmembrane region" description="Helical" evidence="2">
    <location>
        <begin position="401"/>
        <end position="424"/>
    </location>
</feature>
<dbReference type="InterPro" id="IPR021109">
    <property type="entry name" value="Peptidase_aspartic_dom_sf"/>
</dbReference>
<proteinExistence type="inferred from homology"/>
<evidence type="ECO:0000313" key="5">
    <source>
        <dbReference type="Proteomes" id="UP000785679"/>
    </source>
</evidence>
<evidence type="ECO:0000256" key="2">
    <source>
        <dbReference type="SAM" id="Phobius"/>
    </source>
</evidence>
<protein>
    <recommendedName>
        <fullName evidence="3">Peptidase A1 domain-containing protein</fullName>
    </recommendedName>
</protein>
<evidence type="ECO:0000313" key="4">
    <source>
        <dbReference type="EMBL" id="TNV79776.1"/>
    </source>
</evidence>
<dbReference type="GO" id="GO:0006508">
    <property type="term" value="P:proteolysis"/>
    <property type="evidence" value="ECO:0007669"/>
    <property type="project" value="InterPro"/>
</dbReference>
<organism evidence="4 5">
    <name type="scientific">Halteria grandinella</name>
    <dbReference type="NCBI Taxonomy" id="5974"/>
    <lineage>
        <taxon>Eukaryota</taxon>
        <taxon>Sar</taxon>
        <taxon>Alveolata</taxon>
        <taxon>Ciliophora</taxon>
        <taxon>Intramacronucleata</taxon>
        <taxon>Spirotrichea</taxon>
        <taxon>Stichotrichia</taxon>
        <taxon>Sporadotrichida</taxon>
        <taxon>Halteriidae</taxon>
        <taxon>Halteria</taxon>
    </lineage>
</organism>
<evidence type="ECO:0000259" key="3">
    <source>
        <dbReference type="PROSITE" id="PS51767"/>
    </source>
</evidence>
<dbReference type="Gene3D" id="2.40.70.10">
    <property type="entry name" value="Acid Proteases"/>
    <property type="match status" value="2"/>
</dbReference>
<keyword evidence="2" id="KW-1133">Transmembrane helix</keyword>
<keyword evidence="2" id="KW-0812">Transmembrane</keyword>
<gene>
    <name evidence="4" type="ORF">FGO68_gene16012</name>
</gene>
<name>A0A8J8T334_HALGN</name>
<keyword evidence="5" id="KW-1185">Reference proteome</keyword>
<sequence>MSLQQDASKFVVQLNNSDNKYYSSKFMFGSDKQNISLVVDTQTDWTIVLAAECTSCSLTASRYDRTTSTTHQTSPVIQTTSIPFGENGFLIGRTSIDKCCMLTASKDPDSNTACTDSGHTFFEVKGFKDISISPYYSGILGVAPDDPMNGPSFVAKLKTDGVIPQKTVGLQINKYPTPSYVTIGGVSENQMYTIDGAQPIYYYKSTETRRWKVKVHDLMVQKEDNQTYARIDDTGAGVHYTEASVDSFYRSILVPTAIFPQFMSLIDKQFNQTGPAAGLIQCNDKEGNGNCWVQGKTCAEVKSGFRDILIEFSDSRAFPIFPDNYLVDSTGKAPDSGETINYCNILLQRNNVLDHTNEYVLGTIFMFNYYLVFDFENQQIGFNGRTVNFHKDDPTDPSGGFPWLVIVLVAAGVALAGILVCVCMRMKNRKLDEKLKTQGYETL</sequence>
<dbReference type="AlphaFoldDB" id="A0A8J8T334"/>
<dbReference type="OrthoDB" id="15189at2759"/>
<dbReference type="Proteomes" id="UP000785679">
    <property type="component" value="Unassembled WGS sequence"/>
</dbReference>
<evidence type="ECO:0000256" key="1">
    <source>
        <dbReference type="ARBA" id="ARBA00007447"/>
    </source>
</evidence>
<dbReference type="InterPro" id="IPR001461">
    <property type="entry name" value="Aspartic_peptidase_A1"/>
</dbReference>
<dbReference type="SUPFAM" id="SSF50630">
    <property type="entry name" value="Acid proteases"/>
    <property type="match status" value="1"/>
</dbReference>
<comment type="caution">
    <text evidence="4">The sequence shown here is derived from an EMBL/GenBank/DDBJ whole genome shotgun (WGS) entry which is preliminary data.</text>
</comment>
<dbReference type="EMBL" id="RRYP01008433">
    <property type="protein sequence ID" value="TNV79776.1"/>
    <property type="molecule type" value="Genomic_DNA"/>
</dbReference>
<comment type="similarity">
    <text evidence="1">Belongs to the peptidase A1 family.</text>
</comment>
<keyword evidence="2" id="KW-0472">Membrane</keyword>
<feature type="domain" description="Peptidase A1" evidence="3">
    <location>
        <begin position="22"/>
        <end position="383"/>
    </location>
</feature>
<reference evidence="4" key="1">
    <citation type="submission" date="2019-06" db="EMBL/GenBank/DDBJ databases">
        <authorList>
            <person name="Zheng W."/>
        </authorList>
    </citation>
    <scope>NUCLEOTIDE SEQUENCE</scope>
    <source>
        <strain evidence="4">QDHG01</strain>
    </source>
</reference>
<dbReference type="Pfam" id="PF00026">
    <property type="entry name" value="Asp"/>
    <property type="match status" value="1"/>
</dbReference>
<dbReference type="PROSITE" id="PS51767">
    <property type="entry name" value="PEPTIDASE_A1"/>
    <property type="match status" value="1"/>
</dbReference>
<accession>A0A8J8T334</accession>
<dbReference type="PANTHER" id="PTHR47966">
    <property type="entry name" value="BETA-SITE APP-CLEAVING ENZYME, ISOFORM A-RELATED"/>
    <property type="match status" value="1"/>
</dbReference>
<dbReference type="GO" id="GO:0004190">
    <property type="term" value="F:aspartic-type endopeptidase activity"/>
    <property type="evidence" value="ECO:0007669"/>
    <property type="project" value="InterPro"/>
</dbReference>